<feature type="region of interest" description="Disordered" evidence="11">
    <location>
        <begin position="214"/>
        <end position="246"/>
    </location>
</feature>
<evidence type="ECO:0000256" key="7">
    <source>
        <dbReference type="ARBA" id="ARBA00022833"/>
    </source>
</evidence>
<keyword evidence="8 12" id="KW-1133">Transmembrane helix</keyword>
<dbReference type="Proteomes" id="UP001474181">
    <property type="component" value="Unassembled WGS sequence"/>
</dbReference>
<evidence type="ECO:0000256" key="6">
    <source>
        <dbReference type="ARBA" id="ARBA00022801"/>
    </source>
</evidence>
<feature type="compositionally biased region" description="Basic and acidic residues" evidence="11">
    <location>
        <begin position="214"/>
        <end position="223"/>
    </location>
</feature>
<comment type="caution">
    <text evidence="14">The sequence shown here is derived from an EMBL/GenBank/DDBJ whole genome shotgun (WGS) entry which is preliminary data.</text>
</comment>
<evidence type="ECO:0000259" key="13">
    <source>
        <dbReference type="Pfam" id="PF01435"/>
    </source>
</evidence>
<gene>
    <name evidence="14" type="ORF">ABT404_47455</name>
</gene>
<evidence type="ECO:0000256" key="12">
    <source>
        <dbReference type="SAM" id="Phobius"/>
    </source>
</evidence>
<comment type="cofactor">
    <cofactor evidence="1">
        <name>Zn(2+)</name>
        <dbReference type="ChEBI" id="CHEBI:29105"/>
    </cofactor>
</comment>
<dbReference type="InterPro" id="IPR050083">
    <property type="entry name" value="HtpX_protease"/>
</dbReference>
<dbReference type="Gene3D" id="3.30.2010.10">
    <property type="entry name" value="Metalloproteases ('zincins'), catalytic domain"/>
    <property type="match status" value="1"/>
</dbReference>
<dbReference type="GO" id="GO:0008237">
    <property type="term" value="F:metallopeptidase activity"/>
    <property type="evidence" value="ECO:0007669"/>
    <property type="project" value="UniProtKB-KW"/>
</dbReference>
<keyword evidence="6 14" id="KW-0378">Hydrolase</keyword>
<proteinExistence type="predicted"/>
<keyword evidence="4 12" id="KW-0812">Transmembrane</keyword>
<dbReference type="InterPro" id="IPR001915">
    <property type="entry name" value="Peptidase_M48"/>
</dbReference>
<evidence type="ECO:0000256" key="5">
    <source>
        <dbReference type="ARBA" id="ARBA00022723"/>
    </source>
</evidence>
<dbReference type="EC" id="3.4.24.-" evidence="14"/>
<dbReference type="EMBL" id="JBEPEK010000708">
    <property type="protein sequence ID" value="MER7187017.1"/>
    <property type="molecule type" value="Genomic_DNA"/>
</dbReference>
<keyword evidence="15" id="KW-1185">Reference proteome</keyword>
<feature type="region of interest" description="Disordered" evidence="11">
    <location>
        <begin position="592"/>
        <end position="630"/>
    </location>
</feature>
<dbReference type="CDD" id="cd07328">
    <property type="entry name" value="M48_Ste24p_like"/>
    <property type="match status" value="1"/>
</dbReference>
<dbReference type="PANTHER" id="PTHR43221:SF2">
    <property type="entry name" value="PROTEASE HTPX HOMOLOG"/>
    <property type="match status" value="1"/>
</dbReference>
<keyword evidence="5" id="KW-0479">Metal-binding</keyword>
<dbReference type="PANTHER" id="PTHR43221">
    <property type="entry name" value="PROTEASE HTPX"/>
    <property type="match status" value="1"/>
</dbReference>
<keyword evidence="3" id="KW-0645">Protease</keyword>
<feature type="compositionally biased region" description="Low complexity" evidence="11">
    <location>
        <begin position="592"/>
        <end position="610"/>
    </location>
</feature>
<protein>
    <submittedName>
        <fullName evidence="14">M48 family metalloprotease</fullName>
        <ecNumber evidence="14">3.4.24.-</ecNumber>
    </submittedName>
</protein>
<keyword evidence="10 12" id="KW-0472">Membrane</keyword>
<evidence type="ECO:0000256" key="4">
    <source>
        <dbReference type="ARBA" id="ARBA00022692"/>
    </source>
</evidence>
<organism evidence="14 15">
    <name type="scientific">Streptomyces hyaluromycini</name>
    <dbReference type="NCBI Taxonomy" id="1377993"/>
    <lineage>
        <taxon>Bacteria</taxon>
        <taxon>Bacillati</taxon>
        <taxon>Actinomycetota</taxon>
        <taxon>Actinomycetes</taxon>
        <taxon>Kitasatosporales</taxon>
        <taxon>Streptomycetaceae</taxon>
        <taxon>Streptomyces</taxon>
    </lineage>
</organism>
<evidence type="ECO:0000256" key="11">
    <source>
        <dbReference type="SAM" id="MobiDB-lite"/>
    </source>
</evidence>
<evidence type="ECO:0000313" key="14">
    <source>
        <dbReference type="EMBL" id="MER7187017.1"/>
    </source>
</evidence>
<feature type="transmembrane region" description="Helical" evidence="12">
    <location>
        <begin position="32"/>
        <end position="55"/>
    </location>
</feature>
<reference evidence="14 15" key="1">
    <citation type="submission" date="2024-06" db="EMBL/GenBank/DDBJ databases">
        <title>The Natural Products Discovery Center: Release of the First 8490 Sequenced Strains for Exploring Actinobacteria Biosynthetic Diversity.</title>
        <authorList>
            <person name="Kalkreuter E."/>
            <person name="Kautsar S.A."/>
            <person name="Yang D."/>
            <person name="Bader C.D."/>
            <person name="Teijaro C.N."/>
            <person name="Fluegel L."/>
            <person name="Davis C.M."/>
            <person name="Simpson J.R."/>
            <person name="Lauterbach L."/>
            <person name="Steele A.D."/>
            <person name="Gui C."/>
            <person name="Meng S."/>
            <person name="Li G."/>
            <person name="Viehrig K."/>
            <person name="Ye F."/>
            <person name="Su P."/>
            <person name="Kiefer A.F."/>
            <person name="Nichols A."/>
            <person name="Cepeda A.J."/>
            <person name="Yan W."/>
            <person name="Fan B."/>
            <person name="Jiang Y."/>
            <person name="Adhikari A."/>
            <person name="Zheng C.-J."/>
            <person name="Schuster L."/>
            <person name="Cowan T.M."/>
            <person name="Smanski M.J."/>
            <person name="Chevrette M.G."/>
            <person name="De Carvalho L.P.S."/>
            <person name="Shen B."/>
        </authorList>
    </citation>
    <scope>NUCLEOTIDE SEQUENCE [LARGE SCALE GENOMIC DNA]</scope>
    <source>
        <strain evidence="14 15">NPDC000234</strain>
    </source>
</reference>
<evidence type="ECO:0000256" key="9">
    <source>
        <dbReference type="ARBA" id="ARBA00023049"/>
    </source>
</evidence>
<dbReference type="Pfam" id="PF01435">
    <property type="entry name" value="Peptidase_M48"/>
    <property type="match status" value="1"/>
</dbReference>
<feature type="domain" description="Peptidase M48" evidence="13">
    <location>
        <begin position="107"/>
        <end position="379"/>
    </location>
</feature>
<keyword evidence="9 14" id="KW-0482">Metalloprotease</keyword>
<accession>A0ABV1XD97</accession>
<evidence type="ECO:0000256" key="1">
    <source>
        <dbReference type="ARBA" id="ARBA00001947"/>
    </source>
</evidence>
<evidence type="ECO:0000256" key="10">
    <source>
        <dbReference type="ARBA" id="ARBA00023136"/>
    </source>
</evidence>
<evidence type="ECO:0000313" key="15">
    <source>
        <dbReference type="Proteomes" id="UP001474181"/>
    </source>
</evidence>
<evidence type="ECO:0000256" key="8">
    <source>
        <dbReference type="ARBA" id="ARBA00022989"/>
    </source>
</evidence>
<keyword evidence="7" id="KW-0862">Zinc</keyword>
<evidence type="ECO:0000256" key="3">
    <source>
        <dbReference type="ARBA" id="ARBA00022670"/>
    </source>
</evidence>
<sequence length="630" mass="67832">MRLTSRPAGRAAAAGETAVRERGVPGTPLRAALVLGLLLGFYVLALLVLVALAVLDVFLARDGSFTVMAVEGYLGSLAVAWCVVRVVLLSRGPGDGQNEVPGVSPAPREQPELWRRVRDLAERVGTRPPTEIRVIPGANAMVREDARWLGLIAGERRLFLGVALLIGLPDEELDAVLAHELGHYAHDDTRLGGLLWALHGRLLHTAHTLRQRAAREEAEERARAAARAARRRAAGKPPPVKREPTRGPDHYLALVFSAYARLCLRLTKAVSRRQEYAADLVAARIAGRDTTAAALRRIPVLDAADDLYLREYALMGRDAGLLPPEGQFHGGLALLLADPARRADLEAWARGPLPEVVPEERSPYDSHPPTADRIAVLEALPDDGRTATLPRRPALALLREPDRLLSDLERAVLDRETLSWRRVPWAELPAQIRRESWAREAGPLLGAMAQAAGARGVPVSGVTHLDHLGRLNHLDHLGHLGRLSRLLDLVDHGLLYDIAGRLPRSEQAGRSSGRAAREFARTAFRSDLRQLALLTALDTGLCRWELCWSGPPVRAVAPVQFAEALEAALDHAVADPPGTGPLRALLSGGGVAPTASWSAPSAIPSAASQPAHPPAYPPASSGGPYPKDPV</sequence>
<keyword evidence="2" id="KW-1003">Cell membrane</keyword>
<dbReference type="RefSeq" id="WP_350791124.1">
    <property type="nucleotide sequence ID" value="NZ_JBEPEK010000708.1"/>
</dbReference>
<evidence type="ECO:0000256" key="2">
    <source>
        <dbReference type="ARBA" id="ARBA00022475"/>
    </source>
</evidence>
<name>A0ABV1XD97_9ACTN</name>